<evidence type="ECO:0008006" key="4">
    <source>
        <dbReference type="Google" id="ProtNLM"/>
    </source>
</evidence>
<gene>
    <name evidence="2" type="ORF">ERX29_08005</name>
</gene>
<keyword evidence="3" id="KW-1185">Reference proteome</keyword>
<name>A0A4R6BTD2_9STAP</name>
<dbReference type="Proteomes" id="UP000294802">
    <property type="component" value="Unassembled WGS sequence"/>
</dbReference>
<reference evidence="2 3" key="1">
    <citation type="submission" date="2019-01" db="EMBL/GenBank/DDBJ databases">
        <title>Draft genome sequences of the type strains of six Macrococcus species.</title>
        <authorList>
            <person name="Mazhar S."/>
            <person name="Altermann E."/>
            <person name="Hill C."/>
            <person name="Mcauliffe O."/>
        </authorList>
    </citation>
    <scope>NUCLEOTIDE SEQUENCE [LARGE SCALE GENOMIC DNA]</scope>
    <source>
        <strain evidence="2 3">CCM4815</strain>
    </source>
</reference>
<dbReference type="AlphaFoldDB" id="A0A4R6BTD2"/>
<dbReference type="EMBL" id="SCWB01000013">
    <property type="protein sequence ID" value="TDM07676.1"/>
    <property type="molecule type" value="Genomic_DNA"/>
</dbReference>
<organism evidence="2 3">
    <name type="scientific">Macrococcus lamae</name>
    <dbReference type="NCBI Taxonomy" id="198484"/>
    <lineage>
        <taxon>Bacteria</taxon>
        <taxon>Bacillati</taxon>
        <taxon>Bacillota</taxon>
        <taxon>Bacilli</taxon>
        <taxon>Bacillales</taxon>
        <taxon>Staphylococcaceae</taxon>
        <taxon>Macrococcus</taxon>
    </lineage>
</organism>
<protein>
    <recommendedName>
        <fullName evidence="4">YtxH domain-containing protein</fullName>
    </recommendedName>
</protein>
<dbReference type="RefSeq" id="WP_133444190.1">
    <property type="nucleotide sequence ID" value="NZ_SCWB01000013.1"/>
</dbReference>
<proteinExistence type="predicted"/>
<evidence type="ECO:0000256" key="1">
    <source>
        <dbReference type="SAM" id="MobiDB-lite"/>
    </source>
</evidence>
<comment type="caution">
    <text evidence="2">The sequence shown here is derived from an EMBL/GenBank/DDBJ whole genome shotgun (WGS) entry which is preliminary data.</text>
</comment>
<evidence type="ECO:0000313" key="2">
    <source>
        <dbReference type="EMBL" id="TDM07676.1"/>
    </source>
</evidence>
<accession>A0A4R6BTD2</accession>
<dbReference type="OrthoDB" id="2417720at2"/>
<sequence>MAKQAGLLRAALVIGGTAAAAYFSKKENLDRVLNKVQKSNIDSPGVKPTLAEKVKKTVADTVKSDNSINNERFPKTQRDTHEQVATFDDEGGGGVNNIHTVTDRDLLK</sequence>
<evidence type="ECO:0000313" key="3">
    <source>
        <dbReference type="Proteomes" id="UP000294802"/>
    </source>
</evidence>
<feature type="region of interest" description="Disordered" evidence="1">
    <location>
        <begin position="86"/>
        <end position="108"/>
    </location>
</feature>